<dbReference type="SUPFAM" id="SSF47413">
    <property type="entry name" value="lambda repressor-like DNA-binding domains"/>
    <property type="match status" value="1"/>
</dbReference>
<dbReference type="AlphaFoldDB" id="A0A4R7J1Z1"/>
<evidence type="ECO:0000313" key="3">
    <source>
        <dbReference type="Proteomes" id="UP000295371"/>
    </source>
</evidence>
<name>A0A4R7J1Z1_9ACTN</name>
<evidence type="ECO:0000313" key="2">
    <source>
        <dbReference type="EMBL" id="TDT31140.1"/>
    </source>
</evidence>
<reference evidence="2 3" key="1">
    <citation type="submission" date="2019-03" db="EMBL/GenBank/DDBJ databases">
        <title>Genomic Encyclopedia of Archaeal and Bacterial Type Strains, Phase II (KMG-II): from individual species to whole genera.</title>
        <authorList>
            <person name="Goeker M."/>
        </authorList>
    </citation>
    <scope>NUCLEOTIDE SEQUENCE [LARGE SCALE GENOMIC DNA]</scope>
    <source>
        <strain evidence="2 3">DSM 24323</strain>
    </source>
</reference>
<protein>
    <recommendedName>
        <fullName evidence="4">Helix-turn-helix protein</fullName>
    </recommendedName>
</protein>
<dbReference type="GO" id="GO:0003677">
    <property type="term" value="F:DNA binding"/>
    <property type="evidence" value="ECO:0007669"/>
    <property type="project" value="InterPro"/>
</dbReference>
<feature type="compositionally biased region" description="Basic and acidic residues" evidence="1">
    <location>
        <begin position="87"/>
        <end position="103"/>
    </location>
</feature>
<feature type="region of interest" description="Disordered" evidence="1">
    <location>
        <begin position="72"/>
        <end position="103"/>
    </location>
</feature>
<comment type="caution">
    <text evidence="2">The sequence shown here is derived from an EMBL/GenBank/DDBJ whole genome shotgun (WGS) entry which is preliminary data.</text>
</comment>
<evidence type="ECO:0008006" key="4">
    <source>
        <dbReference type="Google" id="ProtNLM"/>
    </source>
</evidence>
<evidence type="ECO:0000256" key="1">
    <source>
        <dbReference type="SAM" id="MobiDB-lite"/>
    </source>
</evidence>
<keyword evidence="3" id="KW-1185">Reference proteome</keyword>
<dbReference type="InterPro" id="IPR010982">
    <property type="entry name" value="Lambda_DNA-bd_dom_sf"/>
</dbReference>
<organism evidence="2 3">
    <name type="scientific">Naumannella halotolerans</name>
    <dbReference type="NCBI Taxonomy" id="993414"/>
    <lineage>
        <taxon>Bacteria</taxon>
        <taxon>Bacillati</taxon>
        <taxon>Actinomycetota</taxon>
        <taxon>Actinomycetes</taxon>
        <taxon>Propionibacteriales</taxon>
        <taxon>Propionibacteriaceae</taxon>
        <taxon>Naumannella</taxon>
    </lineage>
</organism>
<proteinExistence type="predicted"/>
<gene>
    <name evidence="2" type="ORF">CLV29_2553</name>
</gene>
<dbReference type="Proteomes" id="UP000295371">
    <property type="component" value="Unassembled WGS sequence"/>
</dbReference>
<dbReference type="EMBL" id="SOAW01000002">
    <property type="protein sequence ID" value="TDT31140.1"/>
    <property type="molecule type" value="Genomic_DNA"/>
</dbReference>
<sequence length="130" mass="14537">MVNRTEGEQAARRAIKAWLAHHKKSQAWLRTAAKVDTGTLNEFLAGNRWPKLATQGKIEDALGWSAGTISAIAEGDPPPPLPGTDVSGDHHDDDLQFRKPDGISKDEWQRIRAESERFIQWQIDQAATER</sequence>
<accession>A0A4R7J1Z1</accession>